<dbReference type="EMBL" id="JAIOUQ010000013">
    <property type="protein sequence ID" value="MBZ2166559.1"/>
    <property type="molecule type" value="Genomic_DNA"/>
</dbReference>
<keyword evidence="1" id="KW-0812">Transmembrane</keyword>
<reference evidence="3" key="1">
    <citation type="journal article" date="2022" name="Microbiol. Resour. Announc.">
        <title>Draft Genome Sequence of a Methanogenic Archaeon from West Spitsbergen Permafrost.</title>
        <authorList>
            <person name="Trubitsyn V."/>
            <person name="Rivkina E."/>
            <person name="Shcherbakova V."/>
        </authorList>
    </citation>
    <scope>NUCLEOTIDE SEQUENCE [LARGE SCALE GENOMIC DNA]</scope>
    <source>
        <strain evidence="3">VT</strain>
    </source>
</reference>
<sequence>MMLDNEHGWASIDFIAAFMIILVTIPGIIAIIEERVDTANRVQEIAEAKVLSENIAERIEMVCSGGNGCSITYKMPPTTANKSYIVHVNSSGVFIRFNGKMGSAFISPVKISNNLRYDYNVFMEANKTYNISNIKNEFNYDCIIIKQI</sequence>
<gene>
    <name evidence="2" type="ORF">K8N75_10975</name>
</gene>
<feature type="transmembrane region" description="Helical" evidence="1">
    <location>
        <begin position="12"/>
        <end position="32"/>
    </location>
</feature>
<name>A0A8T5V0P4_9EURY</name>
<evidence type="ECO:0008006" key="4">
    <source>
        <dbReference type="Google" id="ProtNLM"/>
    </source>
</evidence>
<organism evidence="2 3">
    <name type="scientific">Methanobacterium spitsbergense</name>
    <dbReference type="NCBI Taxonomy" id="2874285"/>
    <lineage>
        <taxon>Archaea</taxon>
        <taxon>Methanobacteriati</taxon>
        <taxon>Methanobacteriota</taxon>
        <taxon>Methanomada group</taxon>
        <taxon>Methanobacteria</taxon>
        <taxon>Methanobacteriales</taxon>
        <taxon>Methanobacteriaceae</taxon>
        <taxon>Methanobacterium</taxon>
    </lineage>
</organism>
<evidence type="ECO:0000256" key="1">
    <source>
        <dbReference type="SAM" id="Phobius"/>
    </source>
</evidence>
<dbReference type="AlphaFoldDB" id="A0A8T5V0P4"/>
<evidence type="ECO:0000313" key="3">
    <source>
        <dbReference type="Proteomes" id="UP000825933"/>
    </source>
</evidence>
<dbReference type="RefSeq" id="WP_223792107.1">
    <property type="nucleotide sequence ID" value="NZ_JAIOUQ010000013.1"/>
</dbReference>
<keyword evidence="1" id="KW-0472">Membrane</keyword>
<accession>A0A8T5V0P4</accession>
<keyword evidence="1" id="KW-1133">Transmembrane helix</keyword>
<comment type="caution">
    <text evidence="2">The sequence shown here is derived from an EMBL/GenBank/DDBJ whole genome shotgun (WGS) entry which is preliminary data.</text>
</comment>
<dbReference type="Proteomes" id="UP000825933">
    <property type="component" value="Unassembled WGS sequence"/>
</dbReference>
<keyword evidence="3" id="KW-1185">Reference proteome</keyword>
<evidence type="ECO:0000313" key="2">
    <source>
        <dbReference type="EMBL" id="MBZ2166559.1"/>
    </source>
</evidence>
<proteinExistence type="predicted"/>
<protein>
    <recommendedName>
        <fullName evidence="4">Class III signal peptide-containing protein</fullName>
    </recommendedName>
</protein>